<organism evidence="1 2">
    <name type="scientific">Pontibacter arcticus</name>
    <dbReference type="NCBI Taxonomy" id="2080288"/>
    <lineage>
        <taxon>Bacteria</taxon>
        <taxon>Pseudomonadati</taxon>
        <taxon>Bacteroidota</taxon>
        <taxon>Cytophagia</taxon>
        <taxon>Cytophagales</taxon>
        <taxon>Hymenobacteraceae</taxon>
        <taxon>Pontibacter</taxon>
    </lineage>
</organism>
<evidence type="ECO:0000313" key="2">
    <source>
        <dbReference type="Proteomes" id="UP000251692"/>
    </source>
</evidence>
<dbReference type="InterPro" id="IPR009078">
    <property type="entry name" value="Ferritin-like_SF"/>
</dbReference>
<name>A0A364RHK8_9BACT</name>
<reference evidence="1 2" key="1">
    <citation type="submission" date="2018-06" db="EMBL/GenBank/DDBJ databases">
        <authorList>
            <person name="Liu Z.-W."/>
        </authorList>
    </citation>
    <scope>NUCLEOTIDE SEQUENCE [LARGE SCALE GENOMIC DNA]</scope>
    <source>
        <strain evidence="1 2">2b14</strain>
    </source>
</reference>
<dbReference type="SUPFAM" id="SSF47240">
    <property type="entry name" value="Ferritin-like"/>
    <property type="match status" value="1"/>
</dbReference>
<dbReference type="RefSeq" id="WP_112303826.1">
    <property type="nucleotide sequence ID" value="NZ_QMDV01000001.1"/>
</dbReference>
<dbReference type="Pfam" id="PF13668">
    <property type="entry name" value="Ferritin_2"/>
    <property type="match status" value="1"/>
</dbReference>
<dbReference type="CDD" id="cd00657">
    <property type="entry name" value="Ferritin_like"/>
    <property type="match status" value="1"/>
</dbReference>
<keyword evidence="2" id="KW-1185">Reference proteome</keyword>
<dbReference type="AlphaFoldDB" id="A0A364RHK8"/>
<gene>
    <name evidence="1" type="ORF">DP923_01600</name>
</gene>
<protein>
    <submittedName>
        <fullName evidence="1">Ferritin-like domain-containing protein</fullName>
    </submittedName>
</protein>
<evidence type="ECO:0000313" key="1">
    <source>
        <dbReference type="EMBL" id="RAU83789.1"/>
    </source>
</evidence>
<dbReference type="Proteomes" id="UP000251692">
    <property type="component" value="Unassembled WGS sequence"/>
</dbReference>
<dbReference type="EMBL" id="QMDV01000001">
    <property type="protein sequence ID" value="RAU83789.1"/>
    <property type="molecule type" value="Genomic_DNA"/>
</dbReference>
<reference evidence="1 2" key="2">
    <citation type="submission" date="2018-07" db="EMBL/GenBank/DDBJ databases">
        <title>Pontibacter sp. 2b14 genomic sequence and assembly.</title>
        <authorList>
            <person name="Du Z.-J."/>
        </authorList>
    </citation>
    <scope>NUCLEOTIDE SEQUENCE [LARGE SCALE GENOMIC DNA]</scope>
    <source>
        <strain evidence="1 2">2b14</strain>
    </source>
</reference>
<accession>A0A364RHK8</accession>
<sequence length="246" mass="26351">MEKINQPEENEGGISKALKAQMQRRTFFRYAGASAAAATLLLTTSCDDDDDQIDPLPPVGDAVDLGSGDVGILNYAYALEQLEAAFYTQVIATKYAGMTAAETQLLTDIRDHEIAHREFFKAALGNNAIPGLEVNFTKINFNDRASVLGTAKAFEDLGVSAYNGAGQLFTDTGVGLTYLTLAGKIVSVEARHAAAIRDLLNPLSKDFSGDDVVDAKGLDVSRTPMEVLTIAADYIKTKINANNLPK</sequence>
<comment type="caution">
    <text evidence="1">The sequence shown here is derived from an EMBL/GenBank/DDBJ whole genome shotgun (WGS) entry which is preliminary data.</text>
</comment>
<dbReference type="OrthoDB" id="954262at2"/>
<proteinExistence type="predicted"/>